<dbReference type="EMBL" id="JHEG04000001">
    <property type="protein sequence ID" value="KAF3888967.1"/>
    <property type="molecule type" value="Genomic_DNA"/>
</dbReference>
<evidence type="ECO:0008006" key="4">
    <source>
        <dbReference type="Google" id="ProtNLM"/>
    </source>
</evidence>
<keyword evidence="3" id="KW-1185">Reference proteome</keyword>
<dbReference type="AlphaFoldDB" id="A0A0C1MYZ5"/>
<protein>
    <recommendedName>
        <fullName evidence="4">DUF5678 domain-containing protein</fullName>
    </recommendedName>
</protein>
<dbReference type="OrthoDB" id="514289at2"/>
<comment type="caution">
    <text evidence="2">The sequence shown here is derived from an EMBL/GenBank/DDBJ whole genome shotgun (WGS) entry which is preliminary data.</text>
</comment>
<dbReference type="RefSeq" id="WP_038083199.1">
    <property type="nucleotide sequence ID" value="NZ_JHEG04000001.1"/>
</dbReference>
<gene>
    <name evidence="2" type="ORF">DA73_0241535</name>
    <name evidence="1" type="ORF">DA73_0400028405</name>
</gene>
<evidence type="ECO:0000313" key="3">
    <source>
        <dbReference type="Proteomes" id="UP000029738"/>
    </source>
</evidence>
<reference evidence="2" key="1">
    <citation type="journal article" date="2015" name="Genome Announc.">
        <title>Draft Genome Sequence of Tolypothrix boutellei Strain VB521301.</title>
        <authorList>
            <person name="Chandrababunaidu M.M."/>
            <person name="Singh D."/>
            <person name="Sen D."/>
            <person name="Bhan S."/>
            <person name="Das S."/>
            <person name="Gupta A."/>
            <person name="Adhikary S.P."/>
            <person name="Tripathy S."/>
        </authorList>
    </citation>
    <scope>NUCLEOTIDE SEQUENCE</scope>
    <source>
        <strain evidence="2">VB521301</strain>
    </source>
</reference>
<organism evidence="2">
    <name type="scientific">Tolypothrix bouteillei VB521301</name>
    <dbReference type="NCBI Taxonomy" id="1479485"/>
    <lineage>
        <taxon>Bacteria</taxon>
        <taxon>Bacillati</taxon>
        <taxon>Cyanobacteriota</taxon>
        <taxon>Cyanophyceae</taxon>
        <taxon>Nostocales</taxon>
        <taxon>Tolypothrichaceae</taxon>
        <taxon>Tolypothrix</taxon>
    </lineage>
</organism>
<evidence type="ECO:0000313" key="1">
    <source>
        <dbReference type="EMBL" id="KAF3888967.1"/>
    </source>
</evidence>
<dbReference type="Proteomes" id="UP000029738">
    <property type="component" value="Unassembled WGS sequence"/>
</dbReference>
<reference evidence="1" key="2">
    <citation type="submission" date="2019-11" db="EMBL/GenBank/DDBJ databases">
        <title>Improved Assembly of Tolypothrix boutellei genome.</title>
        <authorList>
            <person name="Sarangi A.N."/>
            <person name="Mukherjee M."/>
            <person name="Ghosh S."/>
            <person name="Singh D."/>
            <person name="Das A."/>
            <person name="Kant S."/>
            <person name="Prusty A."/>
            <person name="Tripathy S."/>
        </authorList>
    </citation>
    <scope>NUCLEOTIDE SEQUENCE</scope>
    <source>
        <strain evidence="1">VB521301</strain>
    </source>
</reference>
<name>A0A0C1MYZ5_9CYAN</name>
<sequence>MSETTSQQPVRRRGRIFPEITIPLEEVTKRKAEDEIFYQRCWSIFERVRSELIEQYSGWYIAVEPDSGDYFIDEDKETATKKACQKHPNSIHFMFRLNETGATGRI</sequence>
<proteinExistence type="predicted"/>
<evidence type="ECO:0000313" key="2">
    <source>
        <dbReference type="EMBL" id="KIE07547.1"/>
    </source>
</evidence>
<dbReference type="EMBL" id="JHEG02000059">
    <property type="protein sequence ID" value="KIE07547.1"/>
    <property type="molecule type" value="Genomic_DNA"/>
</dbReference>
<accession>A0A0C1MYZ5</accession>